<accession>A0AAV1SX78</accession>
<protein>
    <submittedName>
        <fullName evidence="1">Uncharacterized protein</fullName>
    </submittedName>
</protein>
<keyword evidence="2" id="KW-1185">Reference proteome</keyword>
<comment type="caution">
    <text evidence="1">The sequence shown here is derived from an EMBL/GenBank/DDBJ whole genome shotgun (WGS) entry which is preliminary data.</text>
</comment>
<reference evidence="1 2" key="1">
    <citation type="submission" date="2024-01" db="EMBL/GenBank/DDBJ databases">
        <authorList>
            <person name="Waweru B."/>
        </authorList>
    </citation>
    <scope>NUCLEOTIDE SEQUENCE [LARGE SCALE GENOMIC DNA]</scope>
</reference>
<name>A0AAV1SX78_9ROSI</name>
<organism evidence="1 2">
    <name type="scientific">Dovyalis caffra</name>
    <dbReference type="NCBI Taxonomy" id="77055"/>
    <lineage>
        <taxon>Eukaryota</taxon>
        <taxon>Viridiplantae</taxon>
        <taxon>Streptophyta</taxon>
        <taxon>Embryophyta</taxon>
        <taxon>Tracheophyta</taxon>
        <taxon>Spermatophyta</taxon>
        <taxon>Magnoliopsida</taxon>
        <taxon>eudicotyledons</taxon>
        <taxon>Gunneridae</taxon>
        <taxon>Pentapetalae</taxon>
        <taxon>rosids</taxon>
        <taxon>fabids</taxon>
        <taxon>Malpighiales</taxon>
        <taxon>Salicaceae</taxon>
        <taxon>Flacourtieae</taxon>
        <taxon>Dovyalis</taxon>
    </lineage>
</organism>
<evidence type="ECO:0000313" key="2">
    <source>
        <dbReference type="Proteomes" id="UP001314170"/>
    </source>
</evidence>
<proteinExistence type="predicted"/>
<dbReference type="Proteomes" id="UP001314170">
    <property type="component" value="Unassembled WGS sequence"/>
</dbReference>
<feature type="non-terminal residue" evidence="1">
    <location>
        <position position="63"/>
    </location>
</feature>
<sequence length="63" mass="6891">MGLFMDFKTQSKAPSVAISILKPGGLIGTLLEPTGGNRLEHREKVEGEAEINHKSTSLIHYKN</sequence>
<dbReference type="AlphaFoldDB" id="A0AAV1SX78"/>
<dbReference type="EMBL" id="CAWUPB010001197">
    <property type="protein sequence ID" value="CAK7357229.1"/>
    <property type="molecule type" value="Genomic_DNA"/>
</dbReference>
<gene>
    <name evidence="1" type="ORF">DCAF_LOCUS27514</name>
</gene>
<evidence type="ECO:0000313" key="1">
    <source>
        <dbReference type="EMBL" id="CAK7357229.1"/>
    </source>
</evidence>